<dbReference type="PANTHER" id="PTHR20919">
    <property type="entry name" value="HOMOSERINE O-SUCCINYLTRANSFERASE"/>
    <property type="match status" value="1"/>
</dbReference>
<dbReference type="Proteomes" id="UP000062788">
    <property type="component" value="Unassembled WGS sequence"/>
</dbReference>
<comment type="caution">
    <text evidence="5">Lacks conserved residue(s) required for the propagation of feature annotation.</text>
</comment>
<accession>A0A118DM80</accession>
<comment type="similarity">
    <text evidence="5">Belongs to the MetA family.</text>
</comment>
<evidence type="ECO:0000313" key="8">
    <source>
        <dbReference type="Proteomes" id="UP000062788"/>
    </source>
</evidence>
<feature type="active site" description="Acyl-thioester intermediate" evidence="5 6">
    <location>
        <position position="142"/>
    </location>
</feature>
<proteinExistence type="inferred from homology"/>
<dbReference type="RefSeq" id="WP_059519737.1">
    <property type="nucleotide sequence ID" value="NZ_CP013449.1"/>
</dbReference>
<feature type="binding site" evidence="5">
    <location>
        <position position="192"/>
    </location>
    <ligand>
        <name>substrate</name>
    </ligand>
</feature>
<dbReference type="GO" id="GO:0008899">
    <property type="term" value="F:homoserine O-succinyltransferase activity"/>
    <property type="evidence" value="ECO:0007669"/>
    <property type="project" value="UniProtKB-UniRule"/>
</dbReference>
<evidence type="ECO:0000256" key="1">
    <source>
        <dbReference type="ARBA" id="ARBA00022490"/>
    </source>
</evidence>
<dbReference type="InterPro" id="IPR029062">
    <property type="entry name" value="Class_I_gatase-like"/>
</dbReference>
<evidence type="ECO:0000256" key="3">
    <source>
        <dbReference type="ARBA" id="ARBA00022679"/>
    </source>
</evidence>
<feature type="active site" evidence="5">
    <location>
        <position position="237"/>
    </location>
</feature>
<evidence type="ECO:0000256" key="2">
    <source>
        <dbReference type="ARBA" id="ARBA00022605"/>
    </source>
</evidence>
<name>A0A118DM80_9BURK</name>
<dbReference type="PIRSF" id="PIRSF000450">
    <property type="entry name" value="H_ser_succinyltr"/>
    <property type="match status" value="1"/>
</dbReference>
<keyword evidence="5" id="KW-0486">Methionine biosynthesis</keyword>
<dbReference type="NCBIfam" id="TIGR01001">
    <property type="entry name" value="metA"/>
    <property type="match status" value="1"/>
</dbReference>
<dbReference type="AlphaFoldDB" id="A0A118DM80"/>
<evidence type="ECO:0000256" key="6">
    <source>
        <dbReference type="PIRSR" id="PIRSR000450-1"/>
    </source>
</evidence>
<dbReference type="PANTHER" id="PTHR20919:SF0">
    <property type="entry name" value="HOMOSERINE O-SUCCINYLTRANSFERASE"/>
    <property type="match status" value="1"/>
</dbReference>
<evidence type="ECO:0000313" key="7">
    <source>
        <dbReference type="EMBL" id="KVE24516.1"/>
    </source>
</evidence>
<feature type="binding site" evidence="5">
    <location>
        <position position="163"/>
    </location>
    <ligand>
        <name>substrate</name>
    </ligand>
</feature>
<feature type="site" description="Important for acyl-CoA specificity" evidence="5">
    <location>
        <position position="111"/>
    </location>
</feature>
<comment type="pathway">
    <text evidence="5">Amino-acid biosynthesis; L-methionine biosynthesis via de novo pathway; O-acetyl-L-homoserine from L-homoserine: step 1/1.</text>
</comment>
<comment type="subcellular location">
    <subcellularLocation>
        <location evidence="5">Cytoplasm</location>
    </subcellularLocation>
</comment>
<dbReference type="HAMAP" id="MF_00295">
    <property type="entry name" value="MetA_acyltransf"/>
    <property type="match status" value="1"/>
</dbReference>
<feature type="active site" description="Proton acceptor" evidence="5">
    <location>
        <position position="235"/>
    </location>
</feature>
<dbReference type="SUPFAM" id="SSF52317">
    <property type="entry name" value="Class I glutamine amidotransferase-like"/>
    <property type="match status" value="1"/>
</dbReference>
<keyword evidence="3 5" id="KW-0808">Transferase</keyword>
<feature type="site" description="Important for substrate specificity" evidence="5">
    <location>
        <position position="192"/>
    </location>
</feature>
<dbReference type="Pfam" id="PF04204">
    <property type="entry name" value="HTS"/>
    <property type="match status" value="1"/>
</dbReference>
<dbReference type="EC" id="2.3.1.31" evidence="5"/>
<comment type="function">
    <text evidence="5">Transfers an acetyl group from acetyl-CoA to L-homoserine, forming acetyl-L-homoserine.</text>
</comment>
<gene>
    <name evidence="5" type="primary">metAA</name>
    <name evidence="7" type="ORF">WS67_20675</name>
</gene>
<keyword evidence="4 5" id="KW-0012">Acyltransferase</keyword>
<organism evidence="7 8">
    <name type="scientific">Burkholderia singularis</name>
    <dbReference type="NCBI Taxonomy" id="1503053"/>
    <lineage>
        <taxon>Bacteria</taxon>
        <taxon>Pseudomonadati</taxon>
        <taxon>Pseudomonadota</taxon>
        <taxon>Betaproteobacteria</taxon>
        <taxon>Burkholderiales</taxon>
        <taxon>Burkholderiaceae</taxon>
        <taxon>Burkholderia</taxon>
        <taxon>pseudomallei group</taxon>
    </lineage>
</organism>
<comment type="catalytic activity">
    <reaction evidence="5">
        <text>L-homoserine + acetyl-CoA = O-acetyl-L-homoserine + CoA</text>
        <dbReference type="Rhea" id="RHEA:13701"/>
        <dbReference type="ChEBI" id="CHEBI:57287"/>
        <dbReference type="ChEBI" id="CHEBI:57288"/>
        <dbReference type="ChEBI" id="CHEBI:57476"/>
        <dbReference type="ChEBI" id="CHEBI:57716"/>
        <dbReference type="EC" id="2.3.1.31"/>
    </reaction>
</comment>
<sequence length="312" mass="35454">MPIRIPKGLPAVTALETEGVMVMDDERTVRPHNRPLRFGLLNLMPNKIKTEIQIARLLGATPLHVELTLIKITNHAPKNTPTDHLVSFYHDWADVKAQKFDGFVITGAPVETLPFAEVSYWDELVKIFNWTQTNVHSCFNICWGAQAAMHYFHGMPKYVLNKKAFGVFKHHGLEAGSPYLQGFSDDVHIPVSRWTEMRRADIPPDSGVSVLIESPETGLCLLNDPKHHSLHIFNHIEYDSYTLADEYFRDRAIGRDIGVPRHYFPDDCENLAPRNQWRSHAHLLFGNWINQIYQTTPAEVSRIGIDRCGGAG</sequence>
<comment type="caution">
    <text evidence="7">The sequence shown here is derived from an EMBL/GenBank/DDBJ whole genome shotgun (WGS) entry which is preliminary data.</text>
</comment>
<dbReference type="GO" id="GO:0004414">
    <property type="term" value="F:homoserine O-acetyltransferase activity"/>
    <property type="evidence" value="ECO:0007669"/>
    <property type="project" value="UniProtKB-EC"/>
</dbReference>
<dbReference type="GO" id="GO:0005737">
    <property type="term" value="C:cytoplasm"/>
    <property type="evidence" value="ECO:0007669"/>
    <property type="project" value="UniProtKB-SubCell"/>
</dbReference>
<reference evidence="7 8" key="1">
    <citation type="submission" date="2015-11" db="EMBL/GenBank/DDBJ databases">
        <title>Expanding the genomic diversity of Burkholderia species for the development of highly accurate diagnostics.</title>
        <authorList>
            <person name="Sahl J."/>
            <person name="Keim P."/>
            <person name="Wagner D."/>
        </authorList>
    </citation>
    <scope>NUCLEOTIDE SEQUENCE [LARGE SCALE GENOMIC DNA]</scope>
    <source>
        <strain evidence="7 8">TSV85</strain>
    </source>
</reference>
<dbReference type="InterPro" id="IPR005697">
    <property type="entry name" value="HST_MetA"/>
</dbReference>
<dbReference type="EMBL" id="LOWA01000054">
    <property type="protein sequence ID" value="KVE24516.1"/>
    <property type="molecule type" value="Genomic_DNA"/>
</dbReference>
<dbReference type="CDD" id="cd03131">
    <property type="entry name" value="GATase1_HTS"/>
    <property type="match status" value="1"/>
</dbReference>
<dbReference type="OrthoDB" id="9772423at2"/>
<keyword evidence="2 5" id="KW-0028">Amino-acid biosynthesis</keyword>
<dbReference type="Gene3D" id="3.40.50.880">
    <property type="match status" value="1"/>
</dbReference>
<feature type="binding site" evidence="5">
    <location>
        <position position="249"/>
    </location>
    <ligand>
        <name>substrate</name>
    </ligand>
</feature>
<evidence type="ECO:0000256" key="5">
    <source>
        <dbReference type="HAMAP-Rule" id="MF_00295"/>
    </source>
</evidence>
<dbReference type="GO" id="GO:0019281">
    <property type="term" value="P:L-methionine biosynthetic process from homoserine via O-succinyl-L-homoserine and cystathionine"/>
    <property type="evidence" value="ECO:0007669"/>
    <property type="project" value="InterPro"/>
</dbReference>
<dbReference type="InterPro" id="IPR033752">
    <property type="entry name" value="MetA_family"/>
</dbReference>
<dbReference type="UniPathway" id="UPA00051">
    <property type="reaction ID" value="UER00074"/>
</dbReference>
<protein>
    <recommendedName>
        <fullName evidence="5">Homoserine O-acetyltransferase</fullName>
        <shortName evidence="5">HAT</shortName>
        <ecNumber evidence="5">2.3.1.31</ecNumber>
    </recommendedName>
    <alternativeName>
        <fullName evidence="5">Homoserine transacetylase</fullName>
        <shortName evidence="5">HTA</shortName>
    </alternativeName>
</protein>
<keyword evidence="1 5" id="KW-0963">Cytoplasm</keyword>
<evidence type="ECO:0000256" key="4">
    <source>
        <dbReference type="ARBA" id="ARBA00023315"/>
    </source>
</evidence>
<keyword evidence="8" id="KW-1185">Reference proteome</keyword>